<comment type="caution">
    <text evidence="2">The sequence shown here is derived from an EMBL/GenBank/DDBJ whole genome shotgun (WGS) entry which is preliminary data.</text>
</comment>
<evidence type="ECO:0000313" key="3">
    <source>
        <dbReference type="Proteomes" id="UP001419268"/>
    </source>
</evidence>
<feature type="compositionally biased region" description="Low complexity" evidence="1">
    <location>
        <begin position="1"/>
        <end position="18"/>
    </location>
</feature>
<keyword evidence="3" id="KW-1185">Reference proteome</keyword>
<dbReference type="AlphaFoldDB" id="A0AAP0KA12"/>
<name>A0AAP0KA12_9MAGN</name>
<evidence type="ECO:0000256" key="1">
    <source>
        <dbReference type="SAM" id="MobiDB-lite"/>
    </source>
</evidence>
<protein>
    <submittedName>
        <fullName evidence="2">Uncharacterized protein</fullName>
    </submittedName>
</protein>
<reference evidence="2 3" key="1">
    <citation type="submission" date="2024-01" db="EMBL/GenBank/DDBJ databases">
        <title>Genome assemblies of Stephania.</title>
        <authorList>
            <person name="Yang L."/>
        </authorList>
    </citation>
    <scope>NUCLEOTIDE SEQUENCE [LARGE SCALE GENOMIC DNA]</scope>
    <source>
        <strain evidence="2">JXDWG</strain>
        <tissue evidence="2">Leaf</tissue>
    </source>
</reference>
<gene>
    <name evidence="2" type="ORF">Scep_006887</name>
</gene>
<dbReference type="Proteomes" id="UP001419268">
    <property type="component" value="Unassembled WGS sequence"/>
</dbReference>
<proteinExistence type="predicted"/>
<organism evidence="2 3">
    <name type="scientific">Stephania cephalantha</name>
    <dbReference type="NCBI Taxonomy" id="152367"/>
    <lineage>
        <taxon>Eukaryota</taxon>
        <taxon>Viridiplantae</taxon>
        <taxon>Streptophyta</taxon>
        <taxon>Embryophyta</taxon>
        <taxon>Tracheophyta</taxon>
        <taxon>Spermatophyta</taxon>
        <taxon>Magnoliopsida</taxon>
        <taxon>Ranunculales</taxon>
        <taxon>Menispermaceae</taxon>
        <taxon>Menispermoideae</taxon>
        <taxon>Cissampelideae</taxon>
        <taxon>Stephania</taxon>
    </lineage>
</organism>
<dbReference type="EMBL" id="JBBNAG010000003">
    <property type="protein sequence ID" value="KAK9148130.1"/>
    <property type="molecule type" value="Genomic_DNA"/>
</dbReference>
<evidence type="ECO:0000313" key="2">
    <source>
        <dbReference type="EMBL" id="KAK9148130.1"/>
    </source>
</evidence>
<feature type="compositionally biased region" description="Polar residues" evidence="1">
    <location>
        <begin position="19"/>
        <end position="42"/>
    </location>
</feature>
<accession>A0AAP0KA12</accession>
<feature type="region of interest" description="Disordered" evidence="1">
    <location>
        <begin position="1"/>
        <end position="42"/>
    </location>
</feature>
<sequence>MTFSSLSNTTSGSSLDDSCTNSSRFVSSSSGKAFATPSANINAGSSSWKLVRFATSSGFLLGHSVA</sequence>